<organism evidence="6 7">
    <name type="scientific">Comamonas piscis</name>
    <dbReference type="NCBI Taxonomy" id="1562974"/>
    <lineage>
        <taxon>Bacteria</taxon>
        <taxon>Pseudomonadati</taxon>
        <taxon>Pseudomonadota</taxon>
        <taxon>Betaproteobacteria</taxon>
        <taxon>Burkholderiales</taxon>
        <taxon>Comamonadaceae</taxon>
        <taxon>Comamonas</taxon>
    </lineage>
</organism>
<comment type="similarity">
    <text evidence="3">Belongs to the sirtuin family. Class III subfamily.</text>
</comment>
<feature type="binding site" evidence="3">
    <location>
        <position position="82"/>
    </location>
    <ligand>
        <name>substrate</name>
    </ligand>
</feature>
<dbReference type="PANTHER" id="PTHR11085">
    <property type="entry name" value="NAD-DEPENDENT PROTEIN DEACYLASE SIRTUIN-5, MITOCHONDRIAL-RELATED"/>
    <property type="match status" value="1"/>
</dbReference>
<reference evidence="6 7" key="1">
    <citation type="journal article" date="2020" name="G3 (Bethesda)">
        <title>CeMbio - The Caenorhabditis elegans Microbiome Resource.</title>
        <authorList>
            <person name="Dirksen P."/>
            <person name="Assie A."/>
            <person name="Zimmermann J."/>
            <person name="Zhang F."/>
            <person name="Tietje A.M."/>
            <person name="Marsh S.A."/>
            <person name="Felix M.A."/>
            <person name="Shapira M."/>
            <person name="Kaleta C."/>
            <person name="Schulenburg H."/>
            <person name="Samuel B."/>
        </authorList>
    </citation>
    <scope>NUCLEOTIDE SEQUENCE [LARGE SCALE GENOMIC DNA]</scope>
    <source>
        <strain evidence="6 7">BIGb0172</strain>
    </source>
</reference>
<dbReference type="Pfam" id="PF02146">
    <property type="entry name" value="SIR2"/>
    <property type="match status" value="1"/>
</dbReference>
<evidence type="ECO:0000256" key="4">
    <source>
        <dbReference type="PROSITE-ProRule" id="PRU00236"/>
    </source>
</evidence>
<proteinExistence type="inferred from homology"/>
<feature type="binding site" evidence="3">
    <location>
        <begin position="204"/>
        <end position="206"/>
    </location>
    <ligand>
        <name>NAD(+)</name>
        <dbReference type="ChEBI" id="CHEBI:57540"/>
    </ligand>
</feature>
<dbReference type="GO" id="GO:0017136">
    <property type="term" value="F:histone deacetylase activity, NAD-dependent"/>
    <property type="evidence" value="ECO:0007669"/>
    <property type="project" value="TreeGrafter"/>
</dbReference>
<comment type="subcellular location">
    <subcellularLocation>
        <location evidence="3">Cytoplasm</location>
    </subcellularLocation>
</comment>
<comment type="function">
    <text evidence="3">NAD-dependent lysine deacetylase and desuccinylase that specifically removes acetyl and succinyl groups on target proteins. Modulates the activities of several proteins which are inactive in their acylated form.</text>
</comment>
<dbReference type="PROSITE" id="PS50305">
    <property type="entry name" value="SIRTUIN"/>
    <property type="match status" value="1"/>
</dbReference>
<feature type="domain" description="Deacetylase sirtuin-type" evidence="5">
    <location>
        <begin position="12"/>
        <end position="257"/>
    </location>
</feature>
<dbReference type="InterPro" id="IPR026591">
    <property type="entry name" value="Sirtuin_cat_small_dom_sf"/>
</dbReference>
<feature type="binding site" evidence="3">
    <location>
        <position position="248"/>
    </location>
    <ligand>
        <name>NAD(+)</name>
        <dbReference type="ChEBI" id="CHEBI:57540"/>
    </ligand>
</feature>
<dbReference type="InterPro" id="IPR050134">
    <property type="entry name" value="NAD-dep_sirtuin_deacylases"/>
</dbReference>
<dbReference type="EMBL" id="CP058554">
    <property type="protein sequence ID" value="QMV73737.1"/>
    <property type="molecule type" value="Genomic_DNA"/>
</dbReference>
<keyword evidence="3" id="KW-0963">Cytoplasm</keyword>
<comment type="catalytic activity">
    <reaction evidence="3">
        <text>N(6)-acetyl-L-lysyl-[protein] + NAD(+) + H2O = 2''-O-acetyl-ADP-D-ribose + nicotinamide + L-lysyl-[protein]</text>
        <dbReference type="Rhea" id="RHEA:43636"/>
        <dbReference type="Rhea" id="RHEA-COMP:9752"/>
        <dbReference type="Rhea" id="RHEA-COMP:10731"/>
        <dbReference type="ChEBI" id="CHEBI:15377"/>
        <dbReference type="ChEBI" id="CHEBI:17154"/>
        <dbReference type="ChEBI" id="CHEBI:29969"/>
        <dbReference type="ChEBI" id="CHEBI:57540"/>
        <dbReference type="ChEBI" id="CHEBI:61930"/>
        <dbReference type="ChEBI" id="CHEBI:83767"/>
        <dbReference type="EC" id="2.3.1.286"/>
    </reaction>
</comment>
<dbReference type="InterPro" id="IPR027546">
    <property type="entry name" value="Sirtuin_class_III"/>
</dbReference>
<evidence type="ECO:0000313" key="7">
    <source>
        <dbReference type="Proteomes" id="UP000515240"/>
    </source>
</evidence>
<dbReference type="Gene3D" id="3.30.1600.10">
    <property type="entry name" value="SIR2/SIRT2 'Small Domain"/>
    <property type="match status" value="1"/>
</dbReference>
<dbReference type="GO" id="GO:0005737">
    <property type="term" value="C:cytoplasm"/>
    <property type="evidence" value="ECO:0007669"/>
    <property type="project" value="UniProtKB-SubCell"/>
</dbReference>
<keyword evidence="7" id="KW-1185">Reference proteome</keyword>
<dbReference type="GO" id="GO:0036054">
    <property type="term" value="F:protein-malonyllysine demalonylase activity"/>
    <property type="evidence" value="ECO:0007669"/>
    <property type="project" value="InterPro"/>
</dbReference>
<evidence type="ECO:0000313" key="6">
    <source>
        <dbReference type="EMBL" id="QMV73737.1"/>
    </source>
</evidence>
<feature type="binding site" evidence="3">
    <location>
        <begin position="117"/>
        <end position="120"/>
    </location>
    <ligand>
        <name>NAD(+)</name>
        <dbReference type="ChEBI" id="CHEBI:57540"/>
    </ligand>
</feature>
<dbReference type="PANTHER" id="PTHR11085:SF4">
    <property type="entry name" value="NAD-DEPENDENT PROTEIN DEACYLASE"/>
    <property type="match status" value="1"/>
</dbReference>
<sequence length="257" mass="27825">MPLDSLHAPADPYSTDPDIASLRRRLQAARHVLVLTGAGASAESGVPTFRDAQTGYWAQFSPEEMASEAGFLAHPQRVWDWYQYRRDLIRQVQPNAGHVALAQWQGRNPGRMTLVTQNVDGLHQRAGSAPVLCLHGNLMENRWLLPPKPCCDARFTEGDAPPQCPGCGNYLRPGVVWFGEALPHAELQQAQDAAKACDLMLVIGTSGHVYPAAGLAHIAARGGAHVVVINPEPTVLDSVADQCWRLPSAQILPALLA</sequence>
<evidence type="ECO:0000256" key="1">
    <source>
        <dbReference type="ARBA" id="ARBA00022679"/>
    </source>
</evidence>
<protein>
    <recommendedName>
        <fullName evidence="3">NAD-dependent protein deacylase</fullName>
        <ecNumber evidence="3">2.3.1.286</ecNumber>
    </recommendedName>
    <alternativeName>
        <fullName evidence="3">Regulatory protein SIR2 homolog</fullName>
    </alternativeName>
</protein>
<dbReference type="InterPro" id="IPR026590">
    <property type="entry name" value="Ssirtuin_cat_dom"/>
</dbReference>
<gene>
    <name evidence="3" type="primary">cobB</name>
    <name evidence="6" type="ORF">HS961_13375</name>
</gene>
<dbReference type="HAMAP" id="MF_01121">
    <property type="entry name" value="Sirtuin_ClassIII"/>
    <property type="match status" value="1"/>
</dbReference>
<dbReference type="GO" id="GO:0070403">
    <property type="term" value="F:NAD+ binding"/>
    <property type="evidence" value="ECO:0007669"/>
    <property type="project" value="UniProtKB-UniRule"/>
</dbReference>
<name>A0A7G5EIB2_9BURK</name>
<dbReference type="Proteomes" id="UP000515240">
    <property type="component" value="Chromosome"/>
</dbReference>
<dbReference type="SUPFAM" id="SSF52467">
    <property type="entry name" value="DHS-like NAD/FAD-binding domain"/>
    <property type="match status" value="1"/>
</dbReference>
<dbReference type="InterPro" id="IPR003000">
    <property type="entry name" value="Sirtuin"/>
</dbReference>
<comment type="domain">
    <text evidence="3">2 residues (Tyr-82 and Arg-85) present in a large hydrophobic pocket are probably involved in substrate specificity. They are important for desuccinylation activity, but dispensable for deacetylation activity.</text>
</comment>
<feature type="active site" description="Proton acceptor" evidence="3">
    <location>
        <position position="135"/>
    </location>
</feature>
<dbReference type="KEGG" id="cpis:HS961_13375"/>
<dbReference type="AlphaFoldDB" id="A0A7G5EIB2"/>
<feature type="binding site" evidence="3">
    <location>
        <position position="85"/>
    </location>
    <ligand>
        <name>substrate</name>
    </ligand>
</feature>
<dbReference type="Gene3D" id="3.40.50.1220">
    <property type="entry name" value="TPP-binding domain"/>
    <property type="match status" value="1"/>
</dbReference>
<dbReference type="CDD" id="cd01412">
    <property type="entry name" value="SIRT5_Af1_CobB"/>
    <property type="match status" value="1"/>
</dbReference>
<evidence type="ECO:0000256" key="2">
    <source>
        <dbReference type="ARBA" id="ARBA00023027"/>
    </source>
</evidence>
<dbReference type="GO" id="GO:0036055">
    <property type="term" value="F:protein-succinyllysine desuccinylase activity"/>
    <property type="evidence" value="ECO:0007669"/>
    <property type="project" value="UniProtKB-UniRule"/>
</dbReference>
<dbReference type="NCBIfam" id="NF001753">
    <property type="entry name" value="PRK00481.1-3"/>
    <property type="match status" value="1"/>
</dbReference>
<keyword evidence="2 3" id="KW-0520">NAD</keyword>
<accession>A0A7G5EIB2</accession>
<dbReference type="RefSeq" id="WP_182322714.1">
    <property type="nucleotide sequence ID" value="NZ_CP058554.1"/>
</dbReference>
<comment type="catalytic activity">
    <reaction evidence="3">
        <text>N(6)-succinyl-L-lysyl-[protein] + NAD(+) + H2O = 2''-O-succinyl-ADP-D-ribose + nicotinamide + L-lysyl-[protein]</text>
        <dbReference type="Rhea" id="RHEA:47668"/>
        <dbReference type="Rhea" id="RHEA-COMP:9752"/>
        <dbReference type="Rhea" id="RHEA-COMP:11877"/>
        <dbReference type="ChEBI" id="CHEBI:15377"/>
        <dbReference type="ChEBI" id="CHEBI:17154"/>
        <dbReference type="ChEBI" id="CHEBI:29969"/>
        <dbReference type="ChEBI" id="CHEBI:57540"/>
        <dbReference type="ChEBI" id="CHEBI:87830"/>
        <dbReference type="ChEBI" id="CHEBI:87832"/>
    </reaction>
</comment>
<evidence type="ECO:0000259" key="5">
    <source>
        <dbReference type="PROSITE" id="PS50305"/>
    </source>
</evidence>
<dbReference type="InterPro" id="IPR029035">
    <property type="entry name" value="DHS-like_NAD/FAD-binding_dom"/>
</dbReference>
<dbReference type="EC" id="2.3.1.286" evidence="3"/>
<comment type="caution">
    <text evidence="3 4">Lacks conserved residue(s) required for the propagation of feature annotation.</text>
</comment>
<feature type="binding site" evidence="3">
    <location>
        <begin position="230"/>
        <end position="232"/>
    </location>
    <ligand>
        <name>NAD(+)</name>
        <dbReference type="ChEBI" id="CHEBI:57540"/>
    </ligand>
</feature>
<evidence type="ECO:0000256" key="3">
    <source>
        <dbReference type="HAMAP-Rule" id="MF_01121"/>
    </source>
</evidence>
<keyword evidence="1" id="KW-0808">Transferase</keyword>